<organism evidence="3 4">
    <name type="scientific">Ceutorhynchus assimilis</name>
    <name type="common">cabbage seed weevil</name>
    <dbReference type="NCBI Taxonomy" id="467358"/>
    <lineage>
        <taxon>Eukaryota</taxon>
        <taxon>Metazoa</taxon>
        <taxon>Ecdysozoa</taxon>
        <taxon>Arthropoda</taxon>
        <taxon>Hexapoda</taxon>
        <taxon>Insecta</taxon>
        <taxon>Pterygota</taxon>
        <taxon>Neoptera</taxon>
        <taxon>Endopterygota</taxon>
        <taxon>Coleoptera</taxon>
        <taxon>Polyphaga</taxon>
        <taxon>Cucujiformia</taxon>
        <taxon>Curculionidae</taxon>
        <taxon>Ceutorhynchinae</taxon>
        <taxon>Ceutorhynchus</taxon>
    </lineage>
</organism>
<dbReference type="Proteomes" id="UP001152799">
    <property type="component" value="Chromosome 5"/>
</dbReference>
<sequence>MESCDGKSSSKAEITKIISLTKQIKINSPDEYIKGQCMQMCPQEEILMREKERLLHVLEMVPGTEKHKKPQSDRSKMVKSFSRSAAGKQLQNPKNLRPPSVLLETIHYLFDEILLNKRVPWHVTYDFLMDRLRSVRQDMIVQNLSVAASICILQPIVRFYAYAAYRLCEEPLVNYDPHINETHLQESLKRLLCLYDECDRLFSNEIISQDSYCIKRLENTRPEFEALYLILNLGSTTALMRGLSLPVKLRKNGLVQKAISLSMSYCKNNFVRVCYEIPTFSVLLQGVVAAIHLPEIRRKALNIMSVAYHCKNSAYPLLVLKKLLLYNDLNEVVSDCNYFGLKCDKITNVHFIKTDFDNSKIKVPSTHLKTIDAEFENVKISDLILNG</sequence>
<dbReference type="GO" id="GO:0051225">
    <property type="term" value="P:spindle assembly"/>
    <property type="evidence" value="ECO:0007669"/>
    <property type="project" value="TreeGrafter"/>
</dbReference>
<dbReference type="OrthoDB" id="264795at2759"/>
<accession>A0A9N9MPE8</accession>
<feature type="domain" description="SAC3/GANP/THP3 conserved" evidence="2">
    <location>
        <begin position="40"/>
        <end position="344"/>
    </location>
</feature>
<proteinExistence type="predicted"/>
<reference evidence="3" key="1">
    <citation type="submission" date="2022-01" db="EMBL/GenBank/DDBJ databases">
        <authorList>
            <person name="King R."/>
        </authorList>
    </citation>
    <scope>NUCLEOTIDE SEQUENCE</scope>
</reference>
<dbReference type="PANTHER" id="PTHR12436">
    <property type="entry name" value="80 KDA MCM3-ASSOCIATED PROTEIN"/>
    <property type="match status" value="1"/>
</dbReference>
<evidence type="ECO:0000313" key="3">
    <source>
        <dbReference type="EMBL" id="CAG9768870.1"/>
    </source>
</evidence>
<evidence type="ECO:0000313" key="4">
    <source>
        <dbReference type="Proteomes" id="UP001152799"/>
    </source>
</evidence>
<dbReference type="AlphaFoldDB" id="A0A9N9MPE8"/>
<feature type="region of interest" description="Disordered" evidence="1">
    <location>
        <begin position="63"/>
        <end position="93"/>
    </location>
</feature>
<keyword evidence="4" id="KW-1185">Reference proteome</keyword>
<evidence type="ECO:0000256" key="1">
    <source>
        <dbReference type="SAM" id="MobiDB-lite"/>
    </source>
</evidence>
<dbReference type="GO" id="GO:0005634">
    <property type="term" value="C:nucleus"/>
    <property type="evidence" value="ECO:0007669"/>
    <property type="project" value="TreeGrafter"/>
</dbReference>
<protein>
    <recommendedName>
        <fullName evidence="2">SAC3/GANP/THP3 conserved domain-containing protein</fullName>
    </recommendedName>
</protein>
<dbReference type="Gene3D" id="1.25.40.990">
    <property type="match status" value="1"/>
</dbReference>
<dbReference type="GO" id="GO:0005813">
    <property type="term" value="C:centrosome"/>
    <property type="evidence" value="ECO:0007669"/>
    <property type="project" value="TreeGrafter"/>
</dbReference>
<dbReference type="Pfam" id="PF03399">
    <property type="entry name" value="SAC3_GANP"/>
    <property type="match status" value="1"/>
</dbReference>
<dbReference type="GO" id="GO:0051298">
    <property type="term" value="P:centrosome duplication"/>
    <property type="evidence" value="ECO:0007669"/>
    <property type="project" value="TreeGrafter"/>
</dbReference>
<dbReference type="InterPro" id="IPR005062">
    <property type="entry name" value="SAC3/GANP/THP3_conserved"/>
</dbReference>
<dbReference type="InterPro" id="IPR045107">
    <property type="entry name" value="SAC3/GANP/THP3"/>
</dbReference>
<dbReference type="EMBL" id="OU892281">
    <property type="protein sequence ID" value="CAG9768870.1"/>
    <property type="molecule type" value="Genomic_DNA"/>
</dbReference>
<name>A0A9N9MPE8_9CUCU</name>
<evidence type="ECO:0000259" key="2">
    <source>
        <dbReference type="Pfam" id="PF03399"/>
    </source>
</evidence>
<dbReference type="GO" id="GO:0005819">
    <property type="term" value="C:spindle"/>
    <property type="evidence" value="ECO:0007669"/>
    <property type="project" value="TreeGrafter"/>
</dbReference>
<gene>
    <name evidence="3" type="ORF">CEUTPL_LOCUS9391</name>
</gene>
<dbReference type="PANTHER" id="PTHR12436:SF38">
    <property type="entry name" value="SAC3 DOMAIN-CONTAINING PROTEIN 1"/>
    <property type="match status" value="1"/>
</dbReference>